<organism evidence="1 2">
    <name type="scientific">Vecturithrix granuli</name>
    <dbReference type="NCBI Taxonomy" id="1499967"/>
    <lineage>
        <taxon>Bacteria</taxon>
        <taxon>Candidatus Moduliflexota</taxon>
        <taxon>Candidatus Vecturitrichia</taxon>
        <taxon>Candidatus Vecturitrichales</taxon>
        <taxon>Candidatus Vecturitrichaceae</taxon>
        <taxon>Candidatus Vecturithrix</taxon>
    </lineage>
</organism>
<evidence type="ECO:0000313" key="1">
    <source>
        <dbReference type="EMBL" id="GAK57085.1"/>
    </source>
</evidence>
<gene>
    <name evidence="1" type="ORF">U27_04049</name>
</gene>
<dbReference type="GO" id="GO:0016757">
    <property type="term" value="F:glycosyltransferase activity"/>
    <property type="evidence" value="ECO:0007669"/>
    <property type="project" value="TreeGrafter"/>
</dbReference>
<name>A0A081BXN0_VECG1</name>
<dbReference type="PANTHER" id="PTHR12526">
    <property type="entry name" value="GLYCOSYLTRANSFERASE"/>
    <property type="match status" value="1"/>
</dbReference>
<dbReference type="Pfam" id="PF13692">
    <property type="entry name" value="Glyco_trans_1_4"/>
    <property type="match status" value="1"/>
</dbReference>
<dbReference type="AlphaFoldDB" id="A0A081BXN0"/>
<dbReference type="EMBL" id="DF820465">
    <property type="protein sequence ID" value="GAK57085.1"/>
    <property type="molecule type" value="Genomic_DNA"/>
</dbReference>
<dbReference type="PANTHER" id="PTHR12526:SF635">
    <property type="entry name" value="GLYCOSYL TRANSFERASE GROUP 1"/>
    <property type="match status" value="1"/>
</dbReference>
<dbReference type="STRING" id="1499967.U27_04049"/>
<keyword evidence="2" id="KW-1185">Reference proteome</keyword>
<dbReference type="SUPFAM" id="SSF53756">
    <property type="entry name" value="UDP-Glycosyltransferase/glycogen phosphorylase"/>
    <property type="match status" value="1"/>
</dbReference>
<accession>A0A081BXN0</accession>
<evidence type="ECO:0000313" key="2">
    <source>
        <dbReference type="Proteomes" id="UP000030661"/>
    </source>
</evidence>
<keyword evidence="1" id="KW-0808">Transferase</keyword>
<dbReference type="Gene3D" id="3.40.50.2000">
    <property type="entry name" value="Glycogen Phosphorylase B"/>
    <property type="match status" value="1"/>
</dbReference>
<reference evidence="1 2" key="1">
    <citation type="journal article" date="2015" name="PeerJ">
        <title>First genomic representation of candidate bacterial phylum KSB3 points to enhanced environmental sensing as a trigger of wastewater bulking.</title>
        <authorList>
            <person name="Sekiguchi Y."/>
            <person name="Ohashi A."/>
            <person name="Parks D.H."/>
            <person name="Yamauchi T."/>
            <person name="Tyson G.W."/>
            <person name="Hugenholtz P."/>
        </authorList>
    </citation>
    <scope>NUCLEOTIDE SEQUENCE [LARGE SCALE GENOMIC DNA]</scope>
</reference>
<dbReference type="eggNOG" id="COG0438">
    <property type="taxonomic scope" value="Bacteria"/>
</dbReference>
<protein>
    <submittedName>
        <fullName evidence="1">Diverged glycosyltransferase domain containing protein</fullName>
    </submittedName>
</protein>
<sequence length="450" mass="52088">MGNKTTMNILLISSDIIDAQMAGPGIRYWEFAKHLSWHHDVVLLTPNRSSLSHPRFKIQQQTSHRFVSALRQADVVVTQGYVFPLAPLLTMNKPLVVDLYDPLPVELLEHHTHLPLSEAQLSQSYCVARTNVLLQRGDFFLYSHARQRDYWLGMLTAVGRVNHQQYRQHSDFSHLFGEVPYGIPDELPTLTRSALRGPDGPFTDSDTIVIWGGGLWKWFDPCSVIRAMESISAVRHDIKLLFLGGKRAGSENHSLNVAYSTEEAIALSTQLELYNRSVFFHDTWVPYQERQDYLLEADMGISTHFANLETRLAFRTRLLDYLWAELPIITTRGDYLSDLVEQQQLGIVVDPTNVQQIHEAIVRLSDVHAFREHCRENIRRFRTQLLWSRVIEPLERFCEHPYQTGRHSTLQGWWQAGKFYGKTGKLLIQYRGYKKIVNKLRRLLRQTAIK</sequence>
<proteinExistence type="predicted"/>
<dbReference type="HOGENOM" id="CLU_602460_0_0_0"/>
<dbReference type="Proteomes" id="UP000030661">
    <property type="component" value="Unassembled WGS sequence"/>
</dbReference>